<feature type="transmembrane region" description="Helical" evidence="1">
    <location>
        <begin position="171"/>
        <end position="200"/>
    </location>
</feature>
<feature type="transmembrane region" description="Helical" evidence="1">
    <location>
        <begin position="128"/>
        <end position="151"/>
    </location>
</feature>
<feature type="transmembrane region" description="Helical" evidence="1">
    <location>
        <begin position="273"/>
        <end position="294"/>
    </location>
</feature>
<evidence type="ECO:0000259" key="2">
    <source>
        <dbReference type="PROSITE" id="PS51704"/>
    </source>
</evidence>
<dbReference type="AlphaFoldDB" id="A0A6N8U9I2"/>
<accession>A0A6N8U9I2</accession>
<dbReference type="GO" id="GO:0006629">
    <property type="term" value="P:lipid metabolic process"/>
    <property type="evidence" value="ECO:0007669"/>
    <property type="project" value="InterPro"/>
</dbReference>
<evidence type="ECO:0000256" key="1">
    <source>
        <dbReference type="SAM" id="Phobius"/>
    </source>
</evidence>
<dbReference type="Gene3D" id="3.20.20.190">
    <property type="entry name" value="Phosphatidylinositol (PI) phosphodiesterase"/>
    <property type="match status" value="1"/>
</dbReference>
<dbReference type="PANTHER" id="PTHR46211">
    <property type="entry name" value="GLYCEROPHOSPHORYL DIESTER PHOSPHODIESTERASE"/>
    <property type="match status" value="1"/>
</dbReference>
<dbReference type="EMBL" id="WUUQ01000008">
    <property type="protein sequence ID" value="MXQ74520.1"/>
    <property type="molecule type" value="Genomic_DNA"/>
</dbReference>
<keyword evidence="1" id="KW-1133">Transmembrane helix</keyword>
<keyword evidence="1" id="KW-0472">Membrane</keyword>
<protein>
    <recommendedName>
        <fullName evidence="2">GP-PDE domain-containing protein</fullName>
    </recommendedName>
</protein>
<feature type="transmembrane region" description="Helical" evidence="1">
    <location>
        <begin position="315"/>
        <end position="333"/>
    </location>
</feature>
<keyword evidence="1" id="KW-0812">Transmembrane</keyword>
<dbReference type="CDD" id="cd08579">
    <property type="entry name" value="GDPD_memb_like"/>
    <property type="match status" value="1"/>
</dbReference>
<organism evidence="3 4">
    <name type="scientific">Copranaerobaculum intestinale</name>
    <dbReference type="NCBI Taxonomy" id="2692629"/>
    <lineage>
        <taxon>Bacteria</taxon>
        <taxon>Bacillati</taxon>
        <taxon>Bacillota</taxon>
        <taxon>Erysipelotrichia</taxon>
        <taxon>Erysipelotrichales</taxon>
        <taxon>Erysipelotrichaceae</taxon>
        <taxon>Copranaerobaculum</taxon>
    </lineage>
</organism>
<feature type="transmembrane region" description="Helical" evidence="1">
    <location>
        <begin position="221"/>
        <end position="253"/>
    </location>
</feature>
<dbReference type="Proteomes" id="UP000434036">
    <property type="component" value="Unassembled WGS sequence"/>
</dbReference>
<dbReference type="InterPro" id="IPR030395">
    <property type="entry name" value="GP_PDE_dom"/>
</dbReference>
<keyword evidence="4" id="KW-1185">Reference proteome</keyword>
<dbReference type="PROSITE" id="PS51704">
    <property type="entry name" value="GP_PDE"/>
    <property type="match status" value="1"/>
</dbReference>
<dbReference type="Pfam" id="PF10110">
    <property type="entry name" value="GPDPase_memb"/>
    <property type="match status" value="1"/>
</dbReference>
<dbReference type="GO" id="GO:0008081">
    <property type="term" value="F:phosphoric diester hydrolase activity"/>
    <property type="evidence" value="ECO:0007669"/>
    <property type="project" value="InterPro"/>
</dbReference>
<dbReference type="RefSeq" id="WP_160625903.1">
    <property type="nucleotide sequence ID" value="NZ_WUUQ01000008.1"/>
</dbReference>
<sequence>MKTYIKDLRTIFQSLFFQWRTLLLFEFLYRVIGSLLIYPIMSSLIQDSLASAKLAYLDLSSISIWLSSPYTLPILLFCFLLLGSYILYEMSVLSYYFHWSLKRESFTLITLIKIAFHKIWKVIKPRNWLMLVIIMVLFPLTSLSLTPASLIRFRIPEYIIDFFQEQGFLMYTLYILIILILNLLVFHMLYVVPSFLLNDMNLKQSWQNSRKLLKKNFVRTLLFYAACLIGIFAFFLLLYGIILLLLFTAYYFLPDTESSLTSFILNYMQLKQIASFVFHIVIFIISFAIITYTYHQKASLTICEEKKKWKFSFKIITISCLEIALITLAIGFYDDYQGNAFVQYNIMQKPIDIVAHRAGSIFAPENTIPALKYAIDSPASFAEIDVQQSKDGQLYIMHDTNFKRTAGVDKPIWEVDADEINTYDAGSFFSHEFKGTKIPTLEDMIKVSEGKIKLMIELKKNGHEKELEEKTIQLIEKYHFEKQCVIASMDLPILKKVKQLNSDLQTVYIAPIAYGNYYDIDYVDMFSVEATFVNKDMIKAVHDLHKKVYVWTVNRDYELKQLLAMNIDGLITDNPELAFYYKQQGKRDLFIDEIICWLFPKSSDSLTDNKSIR</sequence>
<feature type="transmembrane region" description="Helical" evidence="1">
    <location>
        <begin position="21"/>
        <end position="41"/>
    </location>
</feature>
<dbReference type="SUPFAM" id="SSF51695">
    <property type="entry name" value="PLC-like phosphodiesterases"/>
    <property type="match status" value="1"/>
</dbReference>
<dbReference type="Pfam" id="PF03009">
    <property type="entry name" value="GDPD"/>
    <property type="match status" value="1"/>
</dbReference>
<feature type="domain" description="GP-PDE" evidence="2">
    <location>
        <begin position="351"/>
        <end position="582"/>
    </location>
</feature>
<evidence type="ECO:0000313" key="3">
    <source>
        <dbReference type="EMBL" id="MXQ74520.1"/>
    </source>
</evidence>
<dbReference type="InterPro" id="IPR017946">
    <property type="entry name" value="PLC-like_Pdiesterase_TIM-brl"/>
</dbReference>
<evidence type="ECO:0000313" key="4">
    <source>
        <dbReference type="Proteomes" id="UP000434036"/>
    </source>
</evidence>
<proteinExistence type="predicted"/>
<dbReference type="PANTHER" id="PTHR46211:SF8">
    <property type="entry name" value="PHOSPHODIESTERASE"/>
    <property type="match status" value="1"/>
</dbReference>
<gene>
    <name evidence="3" type="ORF">GSF08_11345</name>
</gene>
<reference evidence="3 4" key="2">
    <citation type="submission" date="2020-01" db="EMBL/GenBank/DDBJ databases">
        <title>Clostridiaceae sp. nov. isolated from the gut of human by culturomics.</title>
        <authorList>
            <person name="Chang Y."/>
        </authorList>
    </citation>
    <scope>NUCLEOTIDE SEQUENCE [LARGE SCALE GENOMIC DNA]</scope>
    <source>
        <strain evidence="3 4">DONG20-135</strain>
    </source>
</reference>
<dbReference type="InterPro" id="IPR018476">
    <property type="entry name" value="GlyceroP-diester-Pdiesterase_M"/>
</dbReference>
<feature type="transmembrane region" description="Helical" evidence="1">
    <location>
        <begin position="74"/>
        <end position="97"/>
    </location>
</feature>
<comment type="caution">
    <text evidence="3">The sequence shown here is derived from an EMBL/GenBank/DDBJ whole genome shotgun (WGS) entry which is preliminary data.</text>
</comment>
<name>A0A6N8U9I2_9FIRM</name>
<reference evidence="3 4" key="1">
    <citation type="submission" date="2019-12" db="EMBL/GenBank/DDBJ databases">
        <authorList>
            <person name="Yang R."/>
        </authorList>
    </citation>
    <scope>NUCLEOTIDE SEQUENCE [LARGE SCALE GENOMIC DNA]</scope>
    <source>
        <strain evidence="3 4">DONG20-135</strain>
    </source>
</reference>